<evidence type="ECO:0000313" key="2">
    <source>
        <dbReference type="Proteomes" id="UP000229340"/>
    </source>
</evidence>
<accession>A0A2D2LT95</accession>
<dbReference type="Gene3D" id="3.40.50.1820">
    <property type="entry name" value="alpha/beta hydrolase"/>
    <property type="match status" value="1"/>
</dbReference>
<dbReference type="RefSeq" id="WP_100269566.1">
    <property type="nucleotide sequence ID" value="NZ_CP024443.1"/>
</dbReference>
<keyword evidence="1" id="KW-0378">Hydrolase</keyword>
<dbReference type="STRING" id="34062.AXE82_09360"/>
<dbReference type="SUPFAM" id="SSF53474">
    <property type="entry name" value="alpha/beta-Hydrolases"/>
    <property type="match status" value="1"/>
</dbReference>
<organism evidence="1 2">
    <name type="scientific">Faucicola osloensis</name>
    <name type="common">Moraxella osloensis</name>
    <dbReference type="NCBI Taxonomy" id="34062"/>
    <lineage>
        <taxon>Bacteria</taxon>
        <taxon>Pseudomonadati</taxon>
        <taxon>Pseudomonadota</taxon>
        <taxon>Gammaproteobacteria</taxon>
        <taxon>Moraxellales</taxon>
        <taxon>Moraxellaceae</taxon>
        <taxon>Faucicola</taxon>
    </lineage>
</organism>
<dbReference type="AlphaFoldDB" id="A0A2D2LT95"/>
<protein>
    <submittedName>
        <fullName evidence="1">Alpha/beta hydrolase</fullName>
    </submittedName>
</protein>
<evidence type="ECO:0000313" key="1">
    <source>
        <dbReference type="EMBL" id="ATR78232.1"/>
    </source>
</evidence>
<reference evidence="2" key="1">
    <citation type="submission" date="2017-11" db="EMBL/GenBank/DDBJ databases">
        <title>Complete genome sequence of Moraxella osloensis NP7 isolated from human skin.</title>
        <authorList>
            <person name="Lee K."/>
            <person name="Lim J.Y."/>
            <person name="Hwang I."/>
        </authorList>
    </citation>
    <scope>NUCLEOTIDE SEQUENCE [LARGE SCALE GENOMIC DNA]</scope>
    <source>
        <strain evidence="2">NP7</strain>
    </source>
</reference>
<dbReference type="EMBL" id="CP024443">
    <property type="protein sequence ID" value="ATR78232.1"/>
    <property type="molecule type" value="Genomic_DNA"/>
</dbReference>
<sequence>MPLTNQSTRFCQKSLITATTLVTIITLTGCATTKIGSRDTARAIMDQRVSVLSGSRLSSDSKSRLVQAGLDEEKCLANMPACVVTLKQADLNTDKGIYGAISELFYASAQQRQQAKTCTNPPKDLATDYAKDLVGKTDIVAPKPDEISCTIAFQDDMLQSIRFSYIYLMYDILNPTVVNQQPSQLYYLPKQRDTQIQDLYYAAIAALGDRLYHQKMAENYQITRNNLRVSINGQPFTDKSASMKLISSYQINLSKFNTISRRDGFGINYVALLNSRINTAVIIDLLQHYANDTPLEERIHQSGHLPMTAVLVPKGNSIDELQKTTDFSLNIYNPYQFKSVSILNKDFALSANFSAAYGLWSQDNRLGNISYFNMFSSPYQQTQPHLFMLEPYNPNKRVIIMMHGLASSPETWIGLTNDIFNDPKLRENFQVWQIFYPTNIPMLENRHQIYDLIERTFKIVDPKQQDVASQHAVLIGHSMGGVIGRLLVSNDDLTPKVESLVANYSQMNNFSAGYAAFVRHAQNKTLSDRFKLQALPQVDRAIFISSPFRGTDYADRWFTRSLRRIISLPAGFIRTVYDNLNSLFTEGVVSSNPLAQLFLENGASQLSSRSYFNQLTADVTIAPNVAVNNIIATDDKDLSNALEQLTAKAANSTTDDVSASITSLKNDNTTATVKPATETKLYSTTSLAQAKQSLDEKKQLLESVKYGATDRVSDGIVPYDSSHLEGVESEKVLTGRHNVHTSPQAILELRRILHQHLARYGVTQAPPDRQP</sequence>
<dbReference type="InterPro" id="IPR029058">
    <property type="entry name" value="AB_hydrolase_fold"/>
</dbReference>
<name>A0A2D2LT95_FAUOS</name>
<dbReference type="Proteomes" id="UP000229340">
    <property type="component" value="Chromosome"/>
</dbReference>
<proteinExistence type="predicted"/>
<dbReference type="GO" id="GO:0016787">
    <property type="term" value="F:hydrolase activity"/>
    <property type="evidence" value="ECO:0007669"/>
    <property type="project" value="UniProtKB-KW"/>
</dbReference>
<gene>
    <name evidence="1" type="ORF">NP7_02490</name>
</gene>